<dbReference type="EMBL" id="UINC01002994">
    <property type="protein sequence ID" value="SVA02328.1"/>
    <property type="molecule type" value="Genomic_DNA"/>
</dbReference>
<name>A0A381SGB7_9ZZZZ</name>
<sequence>MYLIIFIRYNPSGGDYVPMPNSDINSCQTYSDMLAVTLENT</sequence>
<evidence type="ECO:0000313" key="1">
    <source>
        <dbReference type="EMBL" id="SVA02328.1"/>
    </source>
</evidence>
<proteinExistence type="predicted"/>
<accession>A0A381SGB7</accession>
<protein>
    <submittedName>
        <fullName evidence="1">Uncharacterized protein</fullName>
    </submittedName>
</protein>
<reference evidence="1" key="1">
    <citation type="submission" date="2018-05" db="EMBL/GenBank/DDBJ databases">
        <authorList>
            <person name="Lanie J.A."/>
            <person name="Ng W.-L."/>
            <person name="Kazmierczak K.M."/>
            <person name="Andrzejewski T.M."/>
            <person name="Davidsen T.M."/>
            <person name="Wayne K.J."/>
            <person name="Tettelin H."/>
            <person name="Glass J.I."/>
            <person name="Rusch D."/>
            <person name="Podicherti R."/>
            <person name="Tsui H.-C.T."/>
            <person name="Winkler M.E."/>
        </authorList>
    </citation>
    <scope>NUCLEOTIDE SEQUENCE</scope>
</reference>
<dbReference type="AlphaFoldDB" id="A0A381SGB7"/>
<organism evidence="1">
    <name type="scientific">marine metagenome</name>
    <dbReference type="NCBI Taxonomy" id="408172"/>
    <lineage>
        <taxon>unclassified sequences</taxon>
        <taxon>metagenomes</taxon>
        <taxon>ecological metagenomes</taxon>
    </lineage>
</organism>
<gene>
    <name evidence="1" type="ORF">METZ01_LOCUS55182</name>
</gene>